<feature type="domain" description="S-locus receptor kinase C-terminal" evidence="8">
    <location>
        <begin position="105"/>
        <end position="150"/>
    </location>
</feature>
<evidence type="ECO:0000313" key="9">
    <source>
        <dbReference type="EMBL" id="MED6143522.1"/>
    </source>
</evidence>
<dbReference type="Pfam" id="PF07714">
    <property type="entry name" value="PK_Tyr_Ser-Thr"/>
    <property type="match status" value="1"/>
</dbReference>
<comment type="caution">
    <text evidence="9">The sequence shown here is derived from an EMBL/GenBank/DDBJ whole genome shotgun (WGS) entry which is preliminary data.</text>
</comment>
<dbReference type="PANTHER" id="PTHR27002:SF150">
    <property type="entry name" value="RECEPTOR-LIKE SERINE_THREONINE-PROTEIN KINASE SD1-8"/>
    <property type="match status" value="1"/>
</dbReference>
<dbReference type="SUPFAM" id="SSF56112">
    <property type="entry name" value="Protein kinase-like (PK-like)"/>
    <property type="match status" value="1"/>
</dbReference>
<dbReference type="InterPro" id="IPR001245">
    <property type="entry name" value="Ser-Thr/Tyr_kinase_cat_dom"/>
</dbReference>
<evidence type="ECO:0000313" key="10">
    <source>
        <dbReference type="Proteomes" id="UP001341840"/>
    </source>
</evidence>
<dbReference type="Pfam" id="PF11883">
    <property type="entry name" value="DUF3403"/>
    <property type="match status" value="1"/>
</dbReference>
<organism evidence="9 10">
    <name type="scientific">Stylosanthes scabra</name>
    <dbReference type="NCBI Taxonomy" id="79078"/>
    <lineage>
        <taxon>Eukaryota</taxon>
        <taxon>Viridiplantae</taxon>
        <taxon>Streptophyta</taxon>
        <taxon>Embryophyta</taxon>
        <taxon>Tracheophyta</taxon>
        <taxon>Spermatophyta</taxon>
        <taxon>Magnoliopsida</taxon>
        <taxon>eudicotyledons</taxon>
        <taxon>Gunneridae</taxon>
        <taxon>Pentapetalae</taxon>
        <taxon>rosids</taxon>
        <taxon>fabids</taxon>
        <taxon>Fabales</taxon>
        <taxon>Fabaceae</taxon>
        <taxon>Papilionoideae</taxon>
        <taxon>50 kb inversion clade</taxon>
        <taxon>dalbergioids sensu lato</taxon>
        <taxon>Dalbergieae</taxon>
        <taxon>Pterocarpus clade</taxon>
        <taxon>Stylosanthes</taxon>
    </lineage>
</organism>
<keyword evidence="1" id="KW-0723">Serine/threonine-protein kinase</keyword>
<dbReference type="Proteomes" id="UP001341840">
    <property type="component" value="Unassembled WGS sequence"/>
</dbReference>
<reference evidence="9 10" key="1">
    <citation type="journal article" date="2023" name="Plants (Basel)">
        <title>Bridging the Gap: Combining Genomics and Transcriptomics Approaches to Understand Stylosanthes scabra, an Orphan Legume from the Brazilian Caatinga.</title>
        <authorList>
            <person name="Ferreira-Neto J.R.C."/>
            <person name="da Silva M.D."/>
            <person name="Binneck E."/>
            <person name="de Melo N.F."/>
            <person name="da Silva R.H."/>
            <person name="de Melo A.L.T.M."/>
            <person name="Pandolfi V."/>
            <person name="Bustamante F.O."/>
            <person name="Brasileiro-Vidal A.C."/>
            <person name="Benko-Iseppon A.M."/>
        </authorList>
    </citation>
    <scope>NUCLEOTIDE SEQUENCE [LARGE SCALE GENOMIC DNA]</scope>
    <source>
        <tissue evidence="9">Leaves</tissue>
    </source>
</reference>
<evidence type="ECO:0000259" key="7">
    <source>
        <dbReference type="Pfam" id="PF07714"/>
    </source>
</evidence>
<evidence type="ECO:0000256" key="2">
    <source>
        <dbReference type="ARBA" id="ARBA00022679"/>
    </source>
</evidence>
<dbReference type="InterPro" id="IPR021820">
    <property type="entry name" value="S-locus_recpt_kinase_C"/>
</dbReference>
<accession>A0ABU6T494</accession>
<dbReference type="EMBL" id="JASCZI010090636">
    <property type="protein sequence ID" value="MED6143522.1"/>
    <property type="molecule type" value="Genomic_DNA"/>
</dbReference>
<proteinExistence type="predicted"/>
<evidence type="ECO:0000256" key="1">
    <source>
        <dbReference type="ARBA" id="ARBA00022527"/>
    </source>
</evidence>
<evidence type="ECO:0000256" key="6">
    <source>
        <dbReference type="SAM" id="MobiDB-lite"/>
    </source>
</evidence>
<keyword evidence="2" id="KW-0808">Transferase</keyword>
<keyword evidence="3" id="KW-0547">Nucleotide-binding</keyword>
<feature type="domain" description="Serine-threonine/tyrosine-protein kinase catalytic" evidence="7">
    <location>
        <begin position="1"/>
        <end position="100"/>
    </location>
</feature>
<name>A0ABU6T494_9FABA</name>
<dbReference type="PANTHER" id="PTHR27002">
    <property type="entry name" value="RECEPTOR-LIKE SERINE/THREONINE-PROTEIN KINASE SD1-8"/>
    <property type="match status" value="1"/>
</dbReference>
<evidence type="ECO:0000256" key="4">
    <source>
        <dbReference type="ARBA" id="ARBA00022777"/>
    </source>
</evidence>
<dbReference type="InterPro" id="IPR011009">
    <property type="entry name" value="Kinase-like_dom_sf"/>
</dbReference>
<dbReference type="Gene3D" id="1.10.510.10">
    <property type="entry name" value="Transferase(Phosphotransferase) domain 1"/>
    <property type="match status" value="1"/>
</dbReference>
<keyword evidence="4" id="KW-0418">Kinase</keyword>
<keyword evidence="10" id="KW-1185">Reference proteome</keyword>
<evidence type="ECO:0000256" key="3">
    <source>
        <dbReference type="ARBA" id="ARBA00022741"/>
    </source>
</evidence>
<sequence length="150" mass="16895">MSPEYAMDGNFSIKSDVFSFGVMALEIITGRKNKEFYSDNHELNLLGNVWRHWQEGTALTLIDPSIGNSYTESEVVKCIHIGLLCVQERAKDRPTISSVVLMLNSEAPSMPKPKNPGFSVRKNHPNTDFSSMQDESWSVNQVSITIFDPR</sequence>
<keyword evidence="5" id="KW-0067">ATP-binding</keyword>
<evidence type="ECO:0000256" key="5">
    <source>
        <dbReference type="ARBA" id="ARBA00022840"/>
    </source>
</evidence>
<feature type="region of interest" description="Disordered" evidence="6">
    <location>
        <begin position="107"/>
        <end position="134"/>
    </location>
</feature>
<gene>
    <name evidence="9" type="ORF">PIB30_007138</name>
</gene>
<protein>
    <submittedName>
        <fullName evidence="9">Uncharacterized protein</fullName>
    </submittedName>
</protein>
<evidence type="ECO:0000259" key="8">
    <source>
        <dbReference type="Pfam" id="PF11883"/>
    </source>
</evidence>